<dbReference type="AlphaFoldDB" id="A0A4C1Z8Q0"/>
<evidence type="ECO:0000313" key="2">
    <source>
        <dbReference type="Proteomes" id="UP000299102"/>
    </source>
</evidence>
<dbReference type="Proteomes" id="UP000299102">
    <property type="component" value="Unassembled WGS sequence"/>
</dbReference>
<accession>A0A4C1Z8Q0</accession>
<evidence type="ECO:0000313" key="1">
    <source>
        <dbReference type="EMBL" id="GBP84258.1"/>
    </source>
</evidence>
<reference evidence="1 2" key="1">
    <citation type="journal article" date="2019" name="Commun. Biol.">
        <title>The bagworm genome reveals a unique fibroin gene that provides high tensile strength.</title>
        <authorList>
            <person name="Kono N."/>
            <person name="Nakamura H."/>
            <person name="Ohtoshi R."/>
            <person name="Tomita M."/>
            <person name="Numata K."/>
            <person name="Arakawa K."/>
        </authorList>
    </citation>
    <scope>NUCLEOTIDE SEQUENCE [LARGE SCALE GENOMIC DNA]</scope>
</reference>
<comment type="caution">
    <text evidence="1">The sequence shown here is derived from an EMBL/GenBank/DDBJ whole genome shotgun (WGS) entry which is preliminary data.</text>
</comment>
<organism evidence="1 2">
    <name type="scientific">Eumeta variegata</name>
    <name type="common">Bagworm moth</name>
    <name type="synonym">Eumeta japonica</name>
    <dbReference type="NCBI Taxonomy" id="151549"/>
    <lineage>
        <taxon>Eukaryota</taxon>
        <taxon>Metazoa</taxon>
        <taxon>Ecdysozoa</taxon>
        <taxon>Arthropoda</taxon>
        <taxon>Hexapoda</taxon>
        <taxon>Insecta</taxon>
        <taxon>Pterygota</taxon>
        <taxon>Neoptera</taxon>
        <taxon>Endopterygota</taxon>
        <taxon>Lepidoptera</taxon>
        <taxon>Glossata</taxon>
        <taxon>Ditrysia</taxon>
        <taxon>Tineoidea</taxon>
        <taxon>Psychidae</taxon>
        <taxon>Oiketicinae</taxon>
        <taxon>Eumeta</taxon>
    </lineage>
</organism>
<name>A0A4C1Z8Q0_EUMVA</name>
<sequence>MDTRHPKKITSVTTLGLNQYVISLIGRIGYAMEREWANRGGTRLPELTFTGPNPIAKVATSHAYCSEIMRCHRPSRSIFTLQPSWPQHGSMYGNSKQVGRSTEYRNSILL</sequence>
<gene>
    <name evidence="1" type="ORF">EVAR_60202_1</name>
</gene>
<dbReference type="EMBL" id="BGZK01001668">
    <property type="protein sequence ID" value="GBP84258.1"/>
    <property type="molecule type" value="Genomic_DNA"/>
</dbReference>
<keyword evidence="2" id="KW-1185">Reference proteome</keyword>
<proteinExistence type="predicted"/>
<protein>
    <submittedName>
        <fullName evidence="1">Uncharacterized protein</fullName>
    </submittedName>
</protein>